<name>A0A7W7HP24_9ACTN</name>
<dbReference type="EMBL" id="JACHNC010000001">
    <property type="protein sequence ID" value="MBB4754092.1"/>
    <property type="molecule type" value="Genomic_DNA"/>
</dbReference>
<gene>
    <name evidence="3" type="ORF">Alo02nite_37500</name>
    <name evidence="4" type="ORF">BJ964_008253</name>
</gene>
<dbReference type="RefSeq" id="WP_188125705.1">
    <property type="nucleotide sequence ID" value="NZ_BOMP01000055.1"/>
</dbReference>
<dbReference type="Gene3D" id="3.20.20.80">
    <property type="entry name" value="Glycosidases"/>
    <property type="match status" value="1"/>
</dbReference>
<dbReference type="InterPro" id="IPR006047">
    <property type="entry name" value="GH13_cat_dom"/>
</dbReference>
<protein>
    <submittedName>
        <fullName evidence="4">1,4-alpha-glucan branching enzyme</fullName>
    </submittedName>
</protein>
<evidence type="ECO:0000313" key="6">
    <source>
        <dbReference type="Proteomes" id="UP000631312"/>
    </source>
</evidence>
<keyword evidence="6" id="KW-1185">Reference proteome</keyword>
<dbReference type="Proteomes" id="UP000590511">
    <property type="component" value="Unassembled WGS sequence"/>
</dbReference>
<dbReference type="SUPFAM" id="SSF81296">
    <property type="entry name" value="E set domains"/>
    <property type="match status" value="1"/>
</dbReference>
<evidence type="ECO:0000313" key="5">
    <source>
        <dbReference type="Proteomes" id="UP000590511"/>
    </source>
</evidence>
<dbReference type="Gene3D" id="2.60.40.10">
    <property type="entry name" value="Immunoglobulins"/>
    <property type="match status" value="1"/>
</dbReference>
<evidence type="ECO:0000259" key="2">
    <source>
        <dbReference type="SMART" id="SM00642"/>
    </source>
</evidence>
<dbReference type="Proteomes" id="UP000631312">
    <property type="component" value="Unassembled WGS sequence"/>
</dbReference>
<feature type="domain" description="Glycosyl hydrolase family 13 catalytic" evidence="2">
    <location>
        <begin position="157"/>
        <end position="501"/>
    </location>
</feature>
<evidence type="ECO:0000256" key="1">
    <source>
        <dbReference type="ARBA" id="ARBA00008061"/>
    </source>
</evidence>
<dbReference type="AlphaFoldDB" id="A0A7W7HP24"/>
<dbReference type="SUPFAM" id="SSF51445">
    <property type="entry name" value="(Trans)glycosidases"/>
    <property type="match status" value="1"/>
</dbReference>
<accession>A0A7W7HP24</accession>
<evidence type="ECO:0000313" key="3">
    <source>
        <dbReference type="EMBL" id="GIE40852.1"/>
    </source>
</evidence>
<dbReference type="InterPro" id="IPR014756">
    <property type="entry name" value="Ig_E-set"/>
</dbReference>
<dbReference type="GO" id="GO:0005975">
    <property type="term" value="P:carbohydrate metabolic process"/>
    <property type="evidence" value="ECO:0007669"/>
    <property type="project" value="InterPro"/>
</dbReference>
<evidence type="ECO:0000313" key="4">
    <source>
        <dbReference type="EMBL" id="MBB4754092.1"/>
    </source>
</evidence>
<dbReference type="SMART" id="SM00642">
    <property type="entry name" value="Aamy"/>
    <property type="match status" value="1"/>
</dbReference>
<dbReference type="InterPro" id="IPR013783">
    <property type="entry name" value="Ig-like_fold"/>
</dbReference>
<reference evidence="4 5" key="1">
    <citation type="submission" date="2020-08" db="EMBL/GenBank/DDBJ databases">
        <title>Sequencing the genomes of 1000 actinobacteria strains.</title>
        <authorList>
            <person name="Klenk H.-P."/>
        </authorList>
    </citation>
    <scope>NUCLEOTIDE SEQUENCE [LARGE SCALE GENOMIC DNA]</scope>
    <source>
        <strain evidence="4 5">DSM 43150</strain>
    </source>
</reference>
<dbReference type="InterPro" id="IPR017853">
    <property type="entry name" value="GH"/>
</dbReference>
<proteinExistence type="inferred from homology"/>
<dbReference type="Pfam" id="PF00128">
    <property type="entry name" value="Alpha-amylase"/>
    <property type="match status" value="1"/>
</dbReference>
<comment type="caution">
    <text evidence="4">The sequence shown here is derived from an EMBL/GenBank/DDBJ whole genome shotgun (WGS) entry which is preliminary data.</text>
</comment>
<organism evidence="4 5">
    <name type="scientific">Actinoplanes lobatus</name>
    <dbReference type="NCBI Taxonomy" id="113568"/>
    <lineage>
        <taxon>Bacteria</taxon>
        <taxon>Bacillati</taxon>
        <taxon>Actinomycetota</taxon>
        <taxon>Actinomycetes</taxon>
        <taxon>Micromonosporales</taxon>
        <taxon>Micromonosporaceae</taxon>
        <taxon>Actinoplanes</taxon>
    </lineage>
</organism>
<comment type="similarity">
    <text evidence="1">Belongs to the glycosyl hydrolase 13 family.</text>
</comment>
<reference evidence="3 6" key="2">
    <citation type="submission" date="2021-01" db="EMBL/GenBank/DDBJ databases">
        <title>Whole genome shotgun sequence of Actinoplanes lobatus NBRC 12513.</title>
        <authorList>
            <person name="Komaki H."/>
            <person name="Tamura T."/>
        </authorList>
    </citation>
    <scope>NUCLEOTIDE SEQUENCE [LARGE SCALE GENOMIC DNA]</scope>
    <source>
        <strain evidence="3 6">NBRC 12513</strain>
    </source>
</reference>
<dbReference type="PANTHER" id="PTHR43002">
    <property type="entry name" value="GLYCOGEN DEBRANCHING ENZYME"/>
    <property type="match status" value="1"/>
</dbReference>
<sequence>MYQNFGATVEGATVTFRVFLPDARKDPSQYNGDAFPGIRTIRVAGTFQRAGGWAWDVATAPELHRRDHPSGDLYECAVSGLDDGWYEYKYFVTFQDGHQRWVTDPCTKYLARNDENSGFVIGGPPVEIRDLAVRRPLSGAIFYELHPLDASASYRGARSPFRALIDRLDHIRSLGVNAIQLMPFTGWWGGGWGYTIRHFFAVEEQLVADPARPASRLHELGRFIDACHERDLAVFVDAVLNHVDAGSDPGTGFGYRWLYRNPADSPYLGRYEGGLFLNDIQYGHGCAQQFATDVCRYWLDRFKCDGLRLDYARGYLREDDVTTGAGRLIRDLRDHLDWTGRERVPLVIEHLPEDRSAAIATVNRFQADGMWFESLMFELRNANLTGRPSPDLLTALAAGEGFTAGGRNVGYLSNHDYRTFLDWPGAGGRAQWWRMQPALVALFTVPGAVLLRNGEEFGQQFAVPGFDHPDRQLPRPVDWSLADDEIGHRLIGLHRRLAQIRRENPVLRTGRFKPFPYVRSEVPDPEGLGVHTARGLVVYALTGDRHAIVALNFAGTDRETTVAFPHQGTWEELLDDADLKVLGQRATFTVPGNWARIFVCTE</sequence>
<dbReference type="EMBL" id="BOMP01000055">
    <property type="protein sequence ID" value="GIE40852.1"/>
    <property type="molecule type" value="Genomic_DNA"/>
</dbReference>